<accession>A0A7H1QDB2</accession>
<proteinExistence type="predicted"/>
<keyword evidence="1" id="KW-0175">Coiled coil</keyword>
<sequence>MNTSDGWRPRRVPEARGRAGTPRAPVDYAKIGRSSVRRRARGMTHSEAVAALEAAEQQAHLDRRDESAFDDGGRRAAELAEWQRVVQLLAATGGPYDPEADVVVQEELTEDRRREEAEQQRRQEQQQLADRAEELARLGGAGQLDRSVPSRAGDEAARDLLEENRDYRVAEVDAWLARSLADQSGHYADPAARTAAAGSLPVPVRAHAALLAALARTGAPVGGGLEFAGRLAQADPAATTALAAWLETAAAVKGGTA</sequence>
<geneLocation type="plasmid" evidence="4 5">
    <name>pSGRIFU2</name>
</geneLocation>
<feature type="coiled-coil region" evidence="1">
    <location>
        <begin position="105"/>
        <end position="135"/>
    </location>
</feature>
<evidence type="ECO:0000256" key="1">
    <source>
        <dbReference type="SAM" id="Coils"/>
    </source>
</evidence>
<organism evidence="4 5">
    <name type="scientific">Streptomyces griseofuscus</name>
    <dbReference type="NCBI Taxonomy" id="146922"/>
    <lineage>
        <taxon>Bacteria</taxon>
        <taxon>Bacillati</taxon>
        <taxon>Actinomycetota</taxon>
        <taxon>Actinomycetes</taxon>
        <taxon>Kitasatosporales</taxon>
        <taxon>Streptomycetaceae</taxon>
        <taxon>Streptomyces</taxon>
    </lineage>
</organism>
<dbReference type="GeneID" id="91467536"/>
<dbReference type="AlphaFoldDB" id="A0A7H1QDB2"/>
<protein>
    <submittedName>
        <fullName evidence="4">Uncharacterized protein</fullName>
    </submittedName>
</protein>
<evidence type="ECO:0000313" key="3">
    <source>
        <dbReference type="EMBL" id="QNT98270.1"/>
    </source>
</evidence>
<gene>
    <name evidence="3" type="ORF">HEP81_08042</name>
    <name evidence="4" type="ORF">HEP81_08064</name>
</gene>
<evidence type="ECO:0000256" key="2">
    <source>
        <dbReference type="SAM" id="MobiDB-lite"/>
    </source>
</evidence>
<dbReference type="Proteomes" id="UP000516422">
    <property type="component" value="Plasmid pSGRIFU2"/>
</dbReference>
<dbReference type="KEGG" id="sgf:HEP81_08064"/>
<evidence type="ECO:0000313" key="5">
    <source>
        <dbReference type="Proteomes" id="UP000516422"/>
    </source>
</evidence>
<keyword evidence="4" id="KW-0614">Plasmid</keyword>
<feature type="region of interest" description="Disordered" evidence="2">
    <location>
        <begin position="1"/>
        <end position="25"/>
    </location>
</feature>
<dbReference type="KEGG" id="sgf:HEP81_08042"/>
<dbReference type="EMBL" id="CP051008">
    <property type="protein sequence ID" value="QNT98270.1"/>
    <property type="molecule type" value="Genomic_DNA"/>
</dbReference>
<reference evidence="4 5" key="1">
    <citation type="submission" date="2020-04" db="EMBL/GenBank/DDBJ databases">
        <title>Characterization and engineering of Streptomyces griseofuscus DSM40191 as a potential heterologous host for expression of BGCs.</title>
        <authorList>
            <person name="Gren T."/>
            <person name="Whitford C.M."/>
            <person name="Mohite O.S."/>
            <person name="Joergensen T.S."/>
            <person name="Nielsen J.B."/>
            <person name="Lee S.Y."/>
            <person name="Weber T."/>
        </authorList>
    </citation>
    <scope>NUCLEOTIDE SEQUENCE [LARGE SCALE GENOMIC DNA]</scope>
    <source>
        <strain evidence="4 5">DSM 40191</strain>
        <plasmid evidence="4 5">pSGRIFU2</plasmid>
    </source>
</reference>
<dbReference type="RefSeq" id="WP_106980124.1">
    <property type="nucleotide sequence ID" value="NZ_CP051008.1"/>
</dbReference>
<feature type="compositionally biased region" description="Basic and acidic residues" evidence="2">
    <location>
        <begin position="7"/>
        <end position="17"/>
    </location>
</feature>
<evidence type="ECO:0000313" key="4">
    <source>
        <dbReference type="EMBL" id="QNT98292.1"/>
    </source>
</evidence>
<name>A0A7H1QDB2_9ACTN</name>
<dbReference type="EMBL" id="CP051008">
    <property type="protein sequence ID" value="QNT98292.1"/>
    <property type="molecule type" value="Genomic_DNA"/>
</dbReference>